<dbReference type="KEGG" id="dbr:Deba_3098"/>
<name>E1QLL6_DESB2</name>
<accession>E1QLL6</accession>
<feature type="chain" id="PRO_5003150476" description="D-glucuronyl C5-epimerase domain protein" evidence="1">
    <location>
        <begin position="23"/>
        <end position="558"/>
    </location>
</feature>
<proteinExistence type="predicted"/>
<dbReference type="EMBL" id="CP002085">
    <property type="protein sequence ID" value="ADK86451.1"/>
    <property type="molecule type" value="Genomic_DNA"/>
</dbReference>
<dbReference type="RefSeq" id="WP_013259888.1">
    <property type="nucleotide sequence ID" value="NC_014365.1"/>
</dbReference>
<dbReference type="OrthoDB" id="5513479at2"/>
<dbReference type="eggNOG" id="ENOG5032TNF">
    <property type="taxonomic scope" value="Bacteria"/>
</dbReference>
<protein>
    <recommendedName>
        <fullName evidence="4">D-glucuronyl C5-epimerase domain protein</fullName>
    </recommendedName>
</protein>
<dbReference type="STRING" id="644282.Deba_3098"/>
<keyword evidence="1" id="KW-0732">Signal</keyword>
<dbReference type="HOGENOM" id="CLU_488112_0_0_7"/>
<sequence>MRRIGKATIILAIVLAAWPAMAGPPTSPAHAGLFAPAQTKGELPIEVRANPQVLGQIIVASFGLPFPPGYVSDPKNIALFDNLGMEMPIRVDVLARWPQPVPGAGSIRAARIQFRTLMGASTPRTYVVRWGAPRAENELDAWPGRTDWVSLDNGGYPAGAISEPPLMVTLPAAWLGKCLLKGPLRPAFEDCASDLYDRAMHYHFKVAVNEVSPELPAKRHIDFANDHEPWLYDRGATFFVTYFRSGKFEHFNQAHRAAQYYASRIGPDGGFGLLPAERRHDVKYAYIECLLFDYWLTGDETLLATAKAIAPAFGGWNYRYKPDGGFWTERNLAFSLLGATAYYEMTGDPKALATARDIFEAGYQLQQDPPPGAPRGTGCLPHLGRAHDARGLEDAWVCSPWMSALYLDAMLRYYLISGDARVERAAMDLGRFIAVHGLHQANMHANRPDVTVPYYLINPDGGPVRAEVDPWSGRMHAPEVYFMLVAADYFGRKLGRPDPAVAQAMARLRPTVDWVFEPAVQAHNRDAAGMPKLPLSPPRRFNWWFRVTAGTDWYQSQK</sequence>
<dbReference type="InterPro" id="IPR012341">
    <property type="entry name" value="6hp_glycosidase-like_sf"/>
</dbReference>
<dbReference type="Proteomes" id="UP000009047">
    <property type="component" value="Chromosome"/>
</dbReference>
<keyword evidence="3" id="KW-1185">Reference proteome</keyword>
<dbReference type="AlphaFoldDB" id="E1QLL6"/>
<evidence type="ECO:0000313" key="3">
    <source>
        <dbReference type="Proteomes" id="UP000009047"/>
    </source>
</evidence>
<organism evidence="2 3">
    <name type="scientific">Desulfarculus baarsii (strain ATCC 33931 / DSM 2075 / LMG 7858 / VKM B-1802 / 2st14)</name>
    <dbReference type="NCBI Taxonomy" id="644282"/>
    <lineage>
        <taxon>Bacteria</taxon>
        <taxon>Pseudomonadati</taxon>
        <taxon>Thermodesulfobacteriota</taxon>
        <taxon>Desulfarculia</taxon>
        <taxon>Desulfarculales</taxon>
        <taxon>Desulfarculaceae</taxon>
        <taxon>Desulfarculus</taxon>
    </lineage>
</organism>
<evidence type="ECO:0008006" key="4">
    <source>
        <dbReference type="Google" id="ProtNLM"/>
    </source>
</evidence>
<reference evidence="2 3" key="1">
    <citation type="journal article" date="2010" name="Stand. Genomic Sci.">
        <title>Complete genome sequence of Desulfarculus baarsii type strain (2st14).</title>
        <authorList>
            <person name="Sun H."/>
            <person name="Spring S."/>
            <person name="Lapidus A."/>
            <person name="Davenport K."/>
            <person name="Del Rio T.G."/>
            <person name="Tice H."/>
            <person name="Nolan M."/>
            <person name="Copeland A."/>
            <person name="Cheng J.F."/>
            <person name="Lucas S."/>
            <person name="Tapia R."/>
            <person name="Goodwin L."/>
            <person name="Pitluck S."/>
            <person name="Ivanova N."/>
            <person name="Pagani I."/>
            <person name="Mavromatis K."/>
            <person name="Ovchinnikova G."/>
            <person name="Pati A."/>
            <person name="Chen A."/>
            <person name="Palaniappan K."/>
            <person name="Hauser L."/>
            <person name="Chang Y.J."/>
            <person name="Jeffries C.D."/>
            <person name="Detter J.C."/>
            <person name="Han C."/>
            <person name="Rohde M."/>
            <person name="Brambilla E."/>
            <person name="Goker M."/>
            <person name="Woyke T."/>
            <person name="Bristow J."/>
            <person name="Eisen J.A."/>
            <person name="Markowitz V."/>
            <person name="Hugenholtz P."/>
            <person name="Kyrpides N.C."/>
            <person name="Klenk H.P."/>
            <person name="Land M."/>
        </authorList>
    </citation>
    <scope>NUCLEOTIDE SEQUENCE [LARGE SCALE GENOMIC DNA]</scope>
    <source>
        <strain evidence="3">ATCC 33931 / DSM 2075 / LMG 7858 / VKM B-1802 / 2st14</strain>
    </source>
</reference>
<dbReference type="InterPro" id="IPR008928">
    <property type="entry name" value="6-hairpin_glycosidase_sf"/>
</dbReference>
<dbReference type="SUPFAM" id="SSF48208">
    <property type="entry name" value="Six-hairpin glycosidases"/>
    <property type="match status" value="1"/>
</dbReference>
<feature type="signal peptide" evidence="1">
    <location>
        <begin position="1"/>
        <end position="22"/>
    </location>
</feature>
<evidence type="ECO:0000313" key="2">
    <source>
        <dbReference type="EMBL" id="ADK86451.1"/>
    </source>
</evidence>
<gene>
    <name evidence="2" type="ordered locus">Deba_3098</name>
</gene>
<evidence type="ECO:0000256" key="1">
    <source>
        <dbReference type="SAM" id="SignalP"/>
    </source>
</evidence>
<dbReference type="GO" id="GO:0005975">
    <property type="term" value="P:carbohydrate metabolic process"/>
    <property type="evidence" value="ECO:0007669"/>
    <property type="project" value="InterPro"/>
</dbReference>
<dbReference type="Gene3D" id="1.50.10.10">
    <property type="match status" value="1"/>
</dbReference>